<dbReference type="NCBIfam" id="TIGR03543">
    <property type="entry name" value="divI1A_rptt_fam"/>
    <property type="match status" value="1"/>
</dbReference>
<organism evidence="2 3">
    <name type="scientific">Bifidobacterium simiarum</name>
    <dbReference type="NCBI Taxonomy" id="2045441"/>
    <lineage>
        <taxon>Bacteria</taxon>
        <taxon>Bacillati</taxon>
        <taxon>Actinomycetota</taxon>
        <taxon>Actinomycetes</taxon>
        <taxon>Bifidobacteriales</taxon>
        <taxon>Bifidobacteriaceae</taxon>
        <taxon>Bifidobacterium</taxon>
    </lineage>
</organism>
<name>A0A2M9HH38_9BIFI</name>
<feature type="compositionally biased region" description="Low complexity" evidence="1">
    <location>
        <begin position="356"/>
        <end position="374"/>
    </location>
</feature>
<feature type="region of interest" description="Disordered" evidence="1">
    <location>
        <begin position="1"/>
        <end position="21"/>
    </location>
</feature>
<protein>
    <recommendedName>
        <fullName evidence="4">Cell division protein DivIVA</fullName>
    </recommendedName>
</protein>
<comment type="caution">
    <text evidence="2">The sequence shown here is derived from an EMBL/GenBank/DDBJ whole genome shotgun (WGS) entry which is preliminary data.</text>
</comment>
<keyword evidence="3" id="KW-1185">Reference proteome</keyword>
<accession>A0A2M9HH38</accession>
<dbReference type="EMBL" id="PEBK01000001">
    <property type="protein sequence ID" value="PJM76138.1"/>
    <property type="molecule type" value="Genomic_DNA"/>
</dbReference>
<reference evidence="2 3" key="1">
    <citation type="submission" date="2017-10" db="EMBL/GenBank/DDBJ databases">
        <title>Draft genome sequences of strains TRE 1, TRE 9, TRE H and TRI 7, isolated from tamarins, belonging to four potential novel Bifidobacterium species.</title>
        <authorList>
            <person name="Mattarelli P."/>
            <person name="Modesto M."/>
            <person name="Puglisi E."/>
            <person name="Morelli L."/>
            <person name="Spezio C."/>
            <person name="Bonetti A."/>
            <person name="Sandri C."/>
        </authorList>
    </citation>
    <scope>NUCLEOTIDE SEQUENCE [LARGE SCALE GENOMIC DNA]</scope>
    <source>
        <strain evidence="3">TRI7</strain>
    </source>
</reference>
<feature type="region of interest" description="Disordered" evidence="1">
    <location>
        <begin position="585"/>
        <end position="615"/>
    </location>
</feature>
<gene>
    <name evidence="2" type="ORF">CSQ87_00995</name>
</gene>
<dbReference type="InterPro" id="IPR019932">
    <property type="entry name" value="CHP03543"/>
</dbReference>
<dbReference type="InterPro" id="IPR019933">
    <property type="entry name" value="DivIVA_domain"/>
</dbReference>
<feature type="compositionally biased region" description="Low complexity" evidence="1">
    <location>
        <begin position="530"/>
        <end position="548"/>
    </location>
</feature>
<feature type="region of interest" description="Disordered" evidence="1">
    <location>
        <begin position="340"/>
        <end position="470"/>
    </location>
</feature>
<evidence type="ECO:0000313" key="3">
    <source>
        <dbReference type="Proteomes" id="UP000231451"/>
    </source>
</evidence>
<feature type="compositionally biased region" description="Polar residues" evidence="1">
    <location>
        <begin position="247"/>
        <end position="256"/>
    </location>
</feature>
<dbReference type="AlphaFoldDB" id="A0A2M9HH38"/>
<proteinExistence type="predicted"/>
<dbReference type="RefSeq" id="WP_207761066.1">
    <property type="nucleotide sequence ID" value="NZ_PEBK01000001.1"/>
</dbReference>
<dbReference type="Proteomes" id="UP000231451">
    <property type="component" value="Unassembled WGS sequence"/>
</dbReference>
<evidence type="ECO:0000313" key="2">
    <source>
        <dbReference type="EMBL" id="PJM76138.1"/>
    </source>
</evidence>
<sequence length="615" mass="64914">MAQQPVSERAGASLARAGKRKWGYDVAQVDSFLERAHHLYEDDEPKMTQEDIQNVSFALEKDGYVISQVDAALNRLEKAVVDKQTQWDVNAFGRVAWRAATERLAHSLYPRAERPVKERFADGQDKKPSYDRKQVDRLVDQLVGKIRRDLGESDGQLSDAQRKADAELSSTQVANIIFTQRTGKKGYAERQVDAYLNRAVQVLSRLESFARLEGPLTQVAAHADDDDVDAESASATSAAGMAVGSSEESVAEQTMTPPAAPSRSAVNPSVASDDDQAAGSGPDPVTVPPAARRRTVSSRHDKSFYDLRKAESEIFSGSSASAVAGPAAAVSGSLAGLVNAASPQEKASADDVHDVQSQSRSSDPSSASAHAQSQPTMIIETTPKESHAVPAPHPQAVVSERTAVPEQPTATAQSVVPSQTAVPEQSAAAKPEISTSIPRFAPAPRSPRTDSGAHLPRHARTASESGGVNDVAIDSWAVDFAESAPRHGSHDAASSNRASSNRASSGYASSESPAHEEARHAGGANGTANPTPHTAETPSSPSAPSSHAGSTNGASVFEAKDEADDYFAALLDTSSMPAVDFHIPNLTFPSADDDFSAGLGERGRHGKHDKDDTQA</sequence>
<dbReference type="NCBIfam" id="TIGR03544">
    <property type="entry name" value="DivI1A_domain"/>
    <property type="match status" value="1"/>
</dbReference>
<evidence type="ECO:0008006" key="4">
    <source>
        <dbReference type="Google" id="ProtNLM"/>
    </source>
</evidence>
<feature type="region of interest" description="Disordered" evidence="1">
    <location>
        <begin position="483"/>
        <end position="557"/>
    </location>
</feature>
<feature type="compositionally biased region" description="Low complexity" evidence="1">
    <location>
        <begin position="231"/>
        <end position="246"/>
    </location>
</feature>
<evidence type="ECO:0000256" key="1">
    <source>
        <dbReference type="SAM" id="MobiDB-lite"/>
    </source>
</evidence>
<feature type="region of interest" description="Disordered" evidence="1">
    <location>
        <begin position="222"/>
        <end position="306"/>
    </location>
</feature>
<feature type="compositionally biased region" description="Polar residues" evidence="1">
    <location>
        <begin position="408"/>
        <end position="423"/>
    </location>
</feature>
<feature type="compositionally biased region" description="Low complexity" evidence="1">
    <location>
        <begin position="491"/>
        <end position="512"/>
    </location>
</feature>